<gene>
    <name evidence="1" type="ORF">HJG44_22305</name>
</gene>
<proteinExistence type="predicted"/>
<keyword evidence="2" id="KW-1185">Reference proteome</keyword>
<dbReference type="AlphaFoldDB" id="A0A849IGM4"/>
<dbReference type="EMBL" id="JABEPP010000007">
    <property type="protein sequence ID" value="NNM75097.1"/>
    <property type="molecule type" value="Genomic_DNA"/>
</dbReference>
<dbReference type="SUPFAM" id="SSF46785">
    <property type="entry name" value="Winged helix' DNA-binding domain"/>
    <property type="match status" value="1"/>
</dbReference>
<dbReference type="InterPro" id="IPR036390">
    <property type="entry name" value="WH_DNA-bd_sf"/>
</dbReference>
<organism evidence="1 2">
    <name type="scientific">Enterovirga aerilata</name>
    <dbReference type="NCBI Taxonomy" id="2730920"/>
    <lineage>
        <taxon>Bacteria</taxon>
        <taxon>Pseudomonadati</taxon>
        <taxon>Pseudomonadota</taxon>
        <taxon>Alphaproteobacteria</taxon>
        <taxon>Hyphomicrobiales</taxon>
        <taxon>Methylobacteriaceae</taxon>
        <taxon>Enterovirga</taxon>
    </lineage>
</organism>
<comment type="caution">
    <text evidence="1">The sequence shown here is derived from an EMBL/GenBank/DDBJ whole genome shotgun (WGS) entry which is preliminary data.</text>
</comment>
<evidence type="ECO:0000313" key="1">
    <source>
        <dbReference type="EMBL" id="NNM75097.1"/>
    </source>
</evidence>
<accession>A0A849IGM4</accession>
<reference evidence="1 2" key="1">
    <citation type="submission" date="2020-04" db="EMBL/GenBank/DDBJ databases">
        <title>Enterovirga sp. isolate from soil.</title>
        <authorList>
            <person name="Chea S."/>
            <person name="Kim D.-U."/>
        </authorList>
    </citation>
    <scope>NUCLEOTIDE SEQUENCE [LARGE SCALE GENOMIC DNA]</scope>
    <source>
        <strain evidence="1 2">DB1703</strain>
    </source>
</reference>
<protein>
    <submittedName>
        <fullName evidence="1">MarR family transcriptional regulator</fullName>
    </submittedName>
</protein>
<dbReference type="Proteomes" id="UP000564885">
    <property type="component" value="Unassembled WGS sequence"/>
</dbReference>
<name>A0A849IGM4_9HYPH</name>
<sequence length="86" mass="9226">MSVSTTQRNAIDLDMLVLRTLAATNGASAIWLARQLGWERGAVSYRLGRLRKLRAVEHDGAWGATAAGRALLDLASPPPQPSGDRT</sequence>
<evidence type="ECO:0000313" key="2">
    <source>
        <dbReference type="Proteomes" id="UP000564885"/>
    </source>
</evidence>